<evidence type="ECO:0000256" key="1">
    <source>
        <dbReference type="ARBA" id="ARBA00004141"/>
    </source>
</evidence>
<dbReference type="InterPro" id="IPR050327">
    <property type="entry name" value="Proton-linked_MCT"/>
</dbReference>
<feature type="transmembrane region" description="Helical" evidence="3">
    <location>
        <begin position="12"/>
        <end position="38"/>
    </location>
</feature>
<name>A0AAJ6QVQ1_9ACAR</name>
<evidence type="ECO:0000313" key="5">
    <source>
        <dbReference type="Proteomes" id="UP000694867"/>
    </source>
</evidence>
<sequence length="495" mass="53801">MAVKLDSVSSWILAISVSALFTSSILVFRCASILFIGIYERFGVSREEAAWPITAYFVSTCFSGPIVGLLSQRIETRKLFLFSACFNSFAVILSSFSTKIWHLSLTLGVLLGFSAGIPVTLSGVLVTQYFDRYRVAAVGVLMAGPSILSIVAPSVLQLCIDTYQLSGALLLSAGLCMQGIPASLLLLTIDKPEALQPLPAESADVKVPLTEKSSKEQIDADPTGKNIPLVVLRQLGGNRVRRDTPRLTIEDNESAVPSSMYKVDKKGSIVRLFRMKWFYIMALPHMAFGLTLSTLLNLIEDYGRDKNVDPVIARNLVGVFAGTDLLARLGSSWITDGGFIAREHFFILNFLMKAASLVLLALTSNSIALLCTVGCLGWLFGTTMILFIDIMRDRLGLELLAFANGMYLFLGGLLGLSLPRAIGFFREQSGSYNPIMYILAGLTATASLVYLTGCSLGREKSLPGMHLSQELPDPEEALDSGRFRSASSTLSVQRL</sequence>
<dbReference type="Gene3D" id="1.20.1250.20">
    <property type="entry name" value="MFS general substrate transporter like domains"/>
    <property type="match status" value="1"/>
</dbReference>
<evidence type="ECO:0000259" key="4">
    <source>
        <dbReference type="PROSITE" id="PS50850"/>
    </source>
</evidence>
<feature type="transmembrane region" description="Helical" evidence="3">
    <location>
        <begin position="168"/>
        <end position="189"/>
    </location>
</feature>
<dbReference type="KEGG" id="goe:100899570"/>
<feature type="transmembrane region" description="Helical" evidence="3">
    <location>
        <begin position="395"/>
        <end position="415"/>
    </location>
</feature>
<feature type="compositionally biased region" description="Polar residues" evidence="2">
    <location>
        <begin position="485"/>
        <end position="495"/>
    </location>
</feature>
<dbReference type="PANTHER" id="PTHR11360:SF303">
    <property type="entry name" value="MAJOR FACILITATOR SUPERFAMILY (MFS) PROFILE DOMAIN-CONTAINING PROTEIN"/>
    <property type="match status" value="1"/>
</dbReference>
<dbReference type="InterPro" id="IPR020846">
    <property type="entry name" value="MFS_dom"/>
</dbReference>
<dbReference type="AlphaFoldDB" id="A0AAJ6QVQ1"/>
<dbReference type="Pfam" id="PF07690">
    <property type="entry name" value="MFS_1"/>
    <property type="match status" value="1"/>
</dbReference>
<dbReference type="GeneID" id="100899570"/>
<proteinExistence type="predicted"/>
<protein>
    <submittedName>
        <fullName evidence="6">Monocarboxylate transporter 12</fullName>
    </submittedName>
</protein>
<dbReference type="SUPFAM" id="SSF103473">
    <property type="entry name" value="MFS general substrate transporter"/>
    <property type="match status" value="1"/>
</dbReference>
<feature type="transmembrane region" description="Helical" evidence="3">
    <location>
        <begin position="50"/>
        <end position="70"/>
    </location>
</feature>
<dbReference type="InterPro" id="IPR036259">
    <property type="entry name" value="MFS_trans_sf"/>
</dbReference>
<feature type="region of interest" description="Disordered" evidence="2">
    <location>
        <begin position="471"/>
        <end position="495"/>
    </location>
</feature>
<comment type="subcellular location">
    <subcellularLocation>
        <location evidence="1">Membrane</location>
        <topology evidence="1">Multi-pass membrane protein</topology>
    </subcellularLocation>
</comment>
<dbReference type="PANTHER" id="PTHR11360">
    <property type="entry name" value="MONOCARBOXYLATE TRANSPORTER"/>
    <property type="match status" value="1"/>
</dbReference>
<keyword evidence="3" id="KW-0812">Transmembrane</keyword>
<feature type="transmembrane region" description="Helical" evidence="3">
    <location>
        <begin position="277"/>
        <end position="299"/>
    </location>
</feature>
<dbReference type="PROSITE" id="PS50850">
    <property type="entry name" value="MFS"/>
    <property type="match status" value="1"/>
</dbReference>
<dbReference type="GO" id="GO:0008028">
    <property type="term" value="F:monocarboxylic acid transmembrane transporter activity"/>
    <property type="evidence" value="ECO:0007669"/>
    <property type="project" value="TreeGrafter"/>
</dbReference>
<keyword evidence="3" id="KW-1133">Transmembrane helix</keyword>
<evidence type="ECO:0000256" key="3">
    <source>
        <dbReference type="SAM" id="Phobius"/>
    </source>
</evidence>
<feature type="transmembrane region" description="Helical" evidence="3">
    <location>
        <begin position="103"/>
        <end position="126"/>
    </location>
</feature>
<evidence type="ECO:0000256" key="2">
    <source>
        <dbReference type="SAM" id="MobiDB-lite"/>
    </source>
</evidence>
<feature type="transmembrane region" description="Helical" evidence="3">
    <location>
        <begin position="79"/>
        <end position="97"/>
    </location>
</feature>
<dbReference type="GO" id="GO:0016020">
    <property type="term" value="C:membrane"/>
    <property type="evidence" value="ECO:0007669"/>
    <property type="project" value="UniProtKB-SubCell"/>
</dbReference>
<organism evidence="5 6">
    <name type="scientific">Galendromus occidentalis</name>
    <name type="common">western predatory mite</name>
    <dbReference type="NCBI Taxonomy" id="34638"/>
    <lineage>
        <taxon>Eukaryota</taxon>
        <taxon>Metazoa</taxon>
        <taxon>Ecdysozoa</taxon>
        <taxon>Arthropoda</taxon>
        <taxon>Chelicerata</taxon>
        <taxon>Arachnida</taxon>
        <taxon>Acari</taxon>
        <taxon>Parasitiformes</taxon>
        <taxon>Mesostigmata</taxon>
        <taxon>Gamasina</taxon>
        <taxon>Phytoseioidea</taxon>
        <taxon>Phytoseiidae</taxon>
        <taxon>Typhlodrominae</taxon>
        <taxon>Galendromus</taxon>
    </lineage>
</organism>
<accession>A0AAJ6QVQ1</accession>
<keyword evidence="5" id="KW-1185">Reference proteome</keyword>
<feature type="domain" description="Major facilitator superfamily (MFS) profile" evidence="4">
    <location>
        <begin position="2"/>
        <end position="458"/>
    </location>
</feature>
<feature type="transmembrane region" description="Helical" evidence="3">
    <location>
        <begin position="133"/>
        <end position="156"/>
    </location>
</feature>
<dbReference type="RefSeq" id="XP_003745618.1">
    <property type="nucleotide sequence ID" value="XM_003745570.1"/>
</dbReference>
<dbReference type="Proteomes" id="UP000694867">
    <property type="component" value="Unplaced"/>
</dbReference>
<evidence type="ECO:0000313" key="6">
    <source>
        <dbReference type="RefSeq" id="XP_003745618.1"/>
    </source>
</evidence>
<feature type="transmembrane region" description="Helical" evidence="3">
    <location>
        <begin position="435"/>
        <end position="456"/>
    </location>
</feature>
<keyword evidence="3" id="KW-0472">Membrane</keyword>
<feature type="transmembrane region" description="Helical" evidence="3">
    <location>
        <begin position="367"/>
        <end position="388"/>
    </location>
</feature>
<dbReference type="InterPro" id="IPR011701">
    <property type="entry name" value="MFS"/>
</dbReference>
<reference evidence="6" key="1">
    <citation type="submission" date="2025-08" db="UniProtKB">
        <authorList>
            <consortium name="RefSeq"/>
        </authorList>
    </citation>
    <scope>IDENTIFICATION</scope>
</reference>
<gene>
    <name evidence="6" type="primary">LOC100899570</name>
</gene>